<proteinExistence type="predicted"/>
<gene>
    <name evidence="2" type="ORF">AKJ09_01804</name>
</gene>
<dbReference type="EMBL" id="CP012333">
    <property type="protein sequence ID" value="AKU95140.1"/>
    <property type="molecule type" value="Genomic_DNA"/>
</dbReference>
<keyword evidence="1" id="KW-0732">Signal</keyword>
<protein>
    <recommendedName>
        <fullName evidence="4">Lipoprotein</fullName>
    </recommendedName>
</protein>
<dbReference type="AlphaFoldDB" id="A0A0K1PNM1"/>
<feature type="signal peptide" evidence="1">
    <location>
        <begin position="1"/>
        <end position="31"/>
    </location>
</feature>
<dbReference type="PROSITE" id="PS51257">
    <property type="entry name" value="PROKAR_LIPOPROTEIN"/>
    <property type="match status" value="1"/>
</dbReference>
<dbReference type="STRING" id="1391654.AKJ09_01804"/>
<feature type="chain" id="PRO_5005465788" description="Lipoprotein" evidence="1">
    <location>
        <begin position="32"/>
        <end position="220"/>
    </location>
</feature>
<reference evidence="2 3" key="1">
    <citation type="submission" date="2015-08" db="EMBL/GenBank/DDBJ databases">
        <authorList>
            <person name="Babu N.S."/>
            <person name="Beckwith C.J."/>
            <person name="Beseler K.G."/>
            <person name="Brison A."/>
            <person name="Carone J.V."/>
            <person name="Caskin T.P."/>
            <person name="Diamond M."/>
            <person name="Durham M.E."/>
            <person name="Foxe J.M."/>
            <person name="Go M."/>
            <person name="Henderson B.A."/>
            <person name="Jones I.B."/>
            <person name="McGettigan J.A."/>
            <person name="Micheletti S.J."/>
            <person name="Nasrallah M.E."/>
            <person name="Ortiz D."/>
            <person name="Piller C.R."/>
            <person name="Privatt S.R."/>
            <person name="Schneider S.L."/>
            <person name="Sharp S."/>
            <person name="Smith T.C."/>
            <person name="Stanton J.D."/>
            <person name="Ullery H.E."/>
            <person name="Wilson R.J."/>
            <person name="Serrano M.G."/>
            <person name="Buck G."/>
            <person name="Lee V."/>
            <person name="Wang Y."/>
            <person name="Carvalho R."/>
            <person name="Voegtly L."/>
            <person name="Shi R."/>
            <person name="Duckworth R."/>
            <person name="Johnson A."/>
            <person name="Loviza R."/>
            <person name="Walstead R."/>
            <person name="Shah Z."/>
            <person name="Kiflezghi M."/>
            <person name="Wade K."/>
            <person name="Ball S.L."/>
            <person name="Bradley K.W."/>
            <person name="Asai D.J."/>
            <person name="Bowman C.A."/>
            <person name="Russell D.A."/>
            <person name="Pope W.H."/>
            <person name="Jacobs-Sera D."/>
            <person name="Hendrix R.W."/>
            <person name="Hatfull G.F."/>
        </authorList>
    </citation>
    <scope>NUCLEOTIDE SEQUENCE [LARGE SCALE GENOMIC DNA]</scope>
    <source>
        <strain evidence="2 3">DSM 27648</strain>
    </source>
</reference>
<sequence length="220" mass="23840">MFVAFRRAMRTSPVFFLLLAALLAACGPHRAAMVGYEMRDTEFSLQPEETHLETSVVGPIDLAVGRHQVPKDSVVGGLAESYVVLGIRFPFRVGDVEGALTNGVDGLATGMQTMGQLRSQRRVDGPGFIGTELMIDGTSGPHEGRAIYVRLYVVQDAFFILAAAADERPAGSGEAKYFEGRRTRFFDAFRATTPADGSVRQLTRDEAQAITKRLVSVAAL</sequence>
<dbReference type="KEGG" id="llu:AKJ09_01804"/>
<keyword evidence="3" id="KW-1185">Reference proteome</keyword>
<name>A0A0K1PNM1_9BACT</name>
<organism evidence="2 3">
    <name type="scientific">Labilithrix luteola</name>
    <dbReference type="NCBI Taxonomy" id="1391654"/>
    <lineage>
        <taxon>Bacteria</taxon>
        <taxon>Pseudomonadati</taxon>
        <taxon>Myxococcota</taxon>
        <taxon>Polyangia</taxon>
        <taxon>Polyangiales</taxon>
        <taxon>Labilitrichaceae</taxon>
        <taxon>Labilithrix</taxon>
    </lineage>
</organism>
<evidence type="ECO:0000256" key="1">
    <source>
        <dbReference type="SAM" id="SignalP"/>
    </source>
</evidence>
<evidence type="ECO:0000313" key="3">
    <source>
        <dbReference type="Proteomes" id="UP000064967"/>
    </source>
</evidence>
<evidence type="ECO:0008006" key="4">
    <source>
        <dbReference type="Google" id="ProtNLM"/>
    </source>
</evidence>
<dbReference type="Proteomes" id="UP000064967">
    <property type="component" value="Chromosome"/>
</dbReference>
<accession>A0A0K1PNM1</accession>
<evidence type="ECO:0000313" key="2">
    <source>
        <dbReference type="EMBL" id="AKU95140.1"/>
    </source>
</evidence>